<dbReference type="PANTHER" id="PTHR42867">
    <property type="entry name" value="MEMBRANE PROTEIN-RELATED"/>
    <property type="match status" value="1"/>
</dbReference>
<keyword evidence="1" id="KW-1133">Transmembrane helix</keyword>
<comment type="caution">
    <text evidence="2">The sequence shown here is derived from an EMBL/GenBank/DDBJ whole genome shotgun (WGS) entry which is preliminary data.</text>
</comment>
<evidence type="ECO:0000313" key="2">
    <source>
        <dbReference type="EMBL" id="MCQ4815395.1"/>
    </source>
</evidence>
<dbReference type="PANTHER" id="PTHR42867:SF1">
    <property type="entry name" value="MEMBRANE PROTEIN-RELATED"/>
    <property type="match status" value="1"/>
</dbReference>
<dbReference type="EMBL" id="JANFYT010000035">
    <property type="protein sequence ID" value="MCQ4815395.1"/>
    <property type="molecule type" value="Genomic_DNA"/>
</dbReference>
<dbReference type="RefSeq" id="WP_008709726.1">
    <property type="nucleotide sequence ID" value="NZ_CABKQM010000004.1"/>
</dbReference>
<protein>
    <submittedName>
        <fullName evidence="2">DUF1385 domain-containing protein</fullName>
    </submittedName>
</protein>
<evidence type="ECO:0000256" key="1">
    <source>
        <dbReference type="SAM" id="Phobius"/>
    </source>
</evidence>
<keyword evidence="1" id="KW-0812">Transmembrane</keyword>
<evidence type="ECO:0000313" key="3">
    <source>
        <dbReference type="Proteomes" id="UP001205919"/>
    </source>
</evidence>
<reference evidence="2 3" key="1">
    <citation type="submission" date="2022-06" db="EMBL/GenBank/DDBJ databases">
        <title>Isolation of gut microbiota from human fecal samples.</title>
        <authorList>
            <person name="Pamer E.G."/>
            <person name="Barat B."/>
            <person name="Waligurski E."/>
            <person name="Medina S."/>
            <person name="Paddock L."/>
            <person name="Mostad J."/>
        </authorList>
    </citation>
    <scope>NUCLEOTIDE SEQUENCE [LARGE SCALE GENOMIC DNA]</scope>
    <source>
        <strain evidence="2 3">DFI.9.90</strain>
    </source>
</reference>
<keyword evidence="3" id="KW-1185">Reference proteome</keyword>
<feature type="transmembrane region" description="Helical" evidence="1">
    <location>
        <begin position="213"/>
        <end position="231"/>
    </location>
</feature>
<keyword evidence="1" id="KW-0472">Membrane</keyword>
<dbReference type="Proteomes" id="UP001205919">
    <property type="component" value="Unassembled WGS sequence"/>
</dbReference>
<proteinExistence type="predicted"/>
<organism evidence="2 3">
    <name type="scientific">Cloacibacillus evryensis</name>
    <dbReference type="NCBI Taxonomy" id="508460"/>
    <lineage>
        <taxon>Bacteria</taxon>
        <taxon>Thermotogati</taxon>
        <taxon>Synergistota</taxon>
        <taxon>Synergistia</taxon>
        <taxon>Synergistales</taxon>
        <taxon>Synergistaceae</taxon>
        <taxon>Cloacibacillus</taxon>
    </lineage>
</organism>
<sequence>MRISALLHVMFSAVMDLPPKRIPVGGQAVIEGVLMKGPEHWGLAVREPNGTICLKSWLGSEWLKGGLWKWPVVRGFATMVEMMRIGMKALSLSADISLGEEEKISPFEMVLSVGAALLGVVGIFLALPMFVSEYLTGHFALSHFGKNIVEGILRGVIFVGYVAAISMWKDIARVFEYHGAEHKTINAYEHGAPLTPESVAHYSRIHRRCGTSFLLVVIVVSIIVFSLIGGGSVLWRVGSRVVLLPLVIGLSYEFIRGASNSDTWGKYCIMPALSLQYITTREPSADQLEVAIAALDVALDPDKENKDTTSGGAEDGTDR</sequence>
<feature type="transmembrane region" description="Helical" evidence="1">
    <location>
        <begin position="151"/>
        <end position="168"/>
    </location>
</feature>
<name>A0AAW5K8B5_9BACT</name>
<feature type="transmembrane region" description="Helical" evidence="1">
    <location>
        <begin position="110"/>
        <end position="131"/>
    </location>
</feature>
<gene>
    <name evidence="2" type="ORF">NE630_13225</name>
</gene>
<accession>A0AAW5K8B5</accession>
<dbReference type="AlphaFoldDB" id="A0AAW5K8B5"/>
<dbReference type="InterPro" id="IPR010787">
    <property type="entry name" value="DUF1385"/>
</dbReference>
<dbReference type="Pfam" id="PF07136">
    <property type="entry name" value="DUF1385"/>
    <property type="match status" value="1"/>
</dbReference>
<dbReference type="GeneID" id="95755990"/>